<gene>
    <name evidence="2" type="ORF">L0U88_17860</name>
</gene>
<evidence type="ECO:0000313" key="3">
    <source>
        <dbReference type="Proteomes" id="UP001200145"/>
    </source>
</evidence>
<dbReference type="RefSeq" id="WP_234867783.1">
    <property type="nucleotide sequence ID" value="NZ_JAKEVY010000005.1"/>
</dbReference>
<proteinExistence type="predicted"/>
<feature type="chain" id="PRO_5046701763" evidence="1">
    <location>
        <begin position="22"/>
        <end position="272"/>
    </location>
</feature>
<sequence length="272" mass="31222">MKKVNLLIAACMVVLLSGLFAFQPASHFTDDFLKQLGISKTDADQKIAGSFLWGSLDQQGVRNARNIAVGNRAAVASSLLTYVKKYVASPDFIKEYNEMREKEKPELFVPQTPEDMQKEMIANGKKGVADMEASLKKADPSMKPMFEKMLADLKKQQVANEDPNNKQIAAYKKNYPQFQKDAETGNQRLLKEWEAKYPVNHMLFVKTRLQQFLDETKDIDFNAELIEKNGVKYFVNKNYESKGKRWKMAFRAGKPVIETARKFTEQWMNEIK</sequence>
<evidence type="ECO:0000256" key="1">
    <source>
        <dbReference type="SAM" id="SignalP"/>
    </source>
</evidence>
<keyword evidence="1" id="KW-0732">Signal</keyword>
<protein>
    <submittedName>
        <fullName evidence="2">Uncharacterized protein</fullName>
    </submittedName>
</protein>
<reference evidence="2 3" key="1">
    <citation type="submission" date="2022-01" db="EMBL/GenBank/DDBJ databases">
        <title>Flavihumibacter sp. nov., isolated from sediment of a river.</title>
        <authorList>
            <person name="Liu H."/>
        </authorList>
    </citation>
    <scope>NUCLEOTIDE SEQUENCE [LARGE SCALE GENOMIC DNA]</scope>
    <source>
        <strain evidence="2 3">RY-1</strain>
    </source>
</reference>
<organism evidence="2 3">
    <name type="scientific">Flavihumibacter fluminis</name>
    <dbReference type="NCBI Taxonomy" id="2909236"/>
    <lineage>
        <taxon>Bacteria</taxon>
        <taxon>Pseudomonadati</taxon>
        <taxon>Bacteroidota</taxon>
        <taxon>Chitinophagia</taxon>
        <taxon>Chitinophagales</taxon>
        <taxon>Chitinophagaceae</taxon>
        <taxon>Flavihumibacter</taxon>
    </lineage>
</organism>
<feature type="signal peptide" evidence="1">
    <location>
        <begin position="1"/>
        <end position="21"/>
    </location>
</feature>
<name>A0ABS9BN75_9BACT</name>
<evidence type="ECO:0000313" key="2">
    <source>
        <dbReference type="EMBL" id="MCF1716512.1"/>
    </source>
</evidence>
<dbReference type="EMBL" id="JAKEVY010000005">
    <property type="protein sequence ID" value="MCF1716512.1"/>
    <property type="molecule type" value="Genomic_DNA"/>
</dbReference>
<dbReference type="Proteomes" id="UP001200145">
    <property type="component" value="Unassembled WGS sequence"/>
</dbReference>
<comment type="caution">
    <text evidence="2">The sequence shown here is derived from an EMBL/GenBank/DDBJ whole genome shotgun (WGS) entry which is preliminary data.</text>
</comment>
<accession>A0ABS9BN75</accession>
<keyword evidence="3" id="KW-1185">Reference proteome</keyword>